<organism evidence="2">
    <name type="scientific">Arion vulgaris</name>
    <dbReference type="NCBI Taxonomy" id="1028688"/>
    <lineage>
        <taxon>Eukaryota</taxon>
        <taxon>Metazoa</taxon>
        <taxon>Spiralia</taxon>
        <taxon>Lophotrochozoa</taxon>
        <taxon>Mollusca</taxon>
        <taxon>Gastropoda</taxon>
        <taxon>Heterobranchia</taxon>
        <taxon>Euthyneura</taxon>
        <taxon>Panpulmonata</taxon>
        <taxon>Eupulmonata</taxon>
        <taxon>Stylommatophora</taxon>
        <taxon>Helicina</taxon>
        <taxon>Arionoidea</taxon>
        <taxon>Arionidae</taxon>
        <taxon>Arion</taxon>
    </lineage>
</organism>
<evidence type="ECO:0000256" key="1">
    <source>
        <dbReference type="SAM" id="Phobius"/>
    </source>
</evidence>
<protein>
    <submittedName>
        <fullName evidence="2">Uncharacterized protein</fullName>
    </submittedName>
</protein>
<reference evidence="2" key="1">
    <citation type="submission" date="2014-12" db="EMBL/GenBank/DDBJ databases">
        <title>Insight into the proteome of Arion vulgaris.</title>
        <authorList>
            <person name="Aradska J."/>
            <person name="Bulat T."/>
            <person name="Smidak R."/>
            <person name="Sarate P."/>
            <person name="Gangsoo J."/>
            <person name="Sialana F."/>
            <person name="Bilban M."/>
            <person name="Lubec G."/>
        </authorList>
    </citation>
    <scope>NUCLEOTIDE SEQUENCE</scope>
    <source>
        <tissue evidence="2">Skin</tissue>
    </source>
</reference>
<evidence type="ECO:0000313" key="2">
    <source>
        <dbReference type="EMBL" id="CEK96425.1"/>
    </source>
</evidence>
<keyword evidence="1" id="KW-1133">Transmembrane helix</keyword>
<feature type="transmembrane region" description="Helical" evidence="1">
    <location>
        <begin position="30"/>
        <end position="50"/>
    </location>
</feature>
<dbReference type="EMBL" id="HACG01049560">
    <property type="protein sequence ID" value="CEK96425.1"/>
    <property type="molecule type" value="Transcribed_RNA"/>
</dbReference>
<sequence>MSLMDRAEEDSPEKNSVDRHSFMFDWEQSLVVVTKMTIMTVTLKVCLWWLK</sequence>
<accession>A0A0B7BW93</accession>
<name>A0A0B7BW93_9EUPU</name>
<keyword evidence="1" id="KW-0812">Transmembrane</keyword>
<dbReference type="AlphaFoldDB" id="A0A0B7BW93"/>
<keyword evidence="1" id="KW-0472">Membrane</keyword>
<gene>
    <name evidence="2" type="primary">ORF212033</name>
</gene>
<proteinExistence type="predicted"/>